<reference evidence="3" key="1">
    <citation type="journal article" date="2023" name="Comput. Struct. Biotechnol. J.">
        <title>Discovery of a novel marine Bacteroidetes with a rich repertoire of carbohydrate-active enzymes.</title>
        <authorList>
            <person name="Chen B."/>
            <person name="Liu G."/>
            <person name="Chen Q."/>
            <person name="Wang H."/>
            <person name="Liu L."/>
            <person name="Tang K."/>
        </authorList>
    </citation>
    <scope>NUCLEOTIDE SEQUENCE</scope>
    <source>
        <strain evidence="3">TK19036</strain>
    </source>
</reference>
<feature type="domain" description="PKD" evidence="2">
    <location>
        <begin position="293"/>
        <end position="335"/>
    </location>
</feature>
<name>A0AA49JD53_9BACT</name>
<dbReference type="InterPro" id="IPR000601">
    <property type="entry name" value="PKD_dom"/>
</dbReference>
<dbReference type="Pfam" id="PF19406">
    <property type="entry name" value="PKD_5"/>
    <property type="match status" value="6"/>
</dbReference>
<evidence type="ECO:0000313" key="3">
    <source>
        <dbReference type="EMBL" id="WKN35486.1"/>
    </source>
</evidence>
<reference evidence="3" key="2">
    <citation type="journal article" date="2024" name="Antonie Van Leeuwenhoek">
        <title>Roseihalotalea indica gen. nov., sp. nov., a halophilic Bacteroidetes from mesopelagic Southwest Indian Ocean with higher carbohydrate metabolic potential.</title>
        <authorList>
            <person name="Chen B."/>
            <person name="Zhang M."/>
            <person name="Lin D."/>
            <person name="Ye J."/>
            <person name="Tang K."/>
        </authorList>
    </citation>
    <scope>NUCLEOTIDE SEQUENCE</scope>
    <source>
        <strain evidence="3">TK19036</strain>
    </source>
</reference>
<feature type="domain" description="PKD" evidence="2">
    <location>
        <begin position="3628"/>
        <end position="3666"/>
    </location>
</feature>
<dbReference type="Pfam" id="PF18911">
    <property type="entry name" value="PKD_4"/>
    <property type="match status" value="4"/>
</dbReference>
<organism evidence="3">
    <name type="scientific">Roseihalotalea indica</name>
    <dbReference type="NCBI Taxonomy" id="2867963"/>
    <lineage>
        <taxon>Bacteria</taxon>
        <taxon>Pseudomonadati</taxon>
        <taxon>Bacteroidota</taxon>
        <taxon>Cytophagia</taxon>
        <taxon>Cytophagales</taxon>
        <taxon>Catalimonadaceae</taxon>
        <taxon>Roseihalotalea</taxon>
    </lineage>
</organism>
<dbReference type="Gene3D" id="2.60.40.2700">
    <property type="match status" value="2"/>
</dbReference>
<dbReference type="SUPFAM" id="SSF49299">
    <property type="entry name" value="PKD domain"/>
    <property type="match status" value="4"/>
</dbReference>
<dbReference type="Pfam" id="PF13585">
    <property type="entry name" value="CHU_C"/>
    <property type="match status" value="1"/>
</dbReference>
<accession>A0AA49JD53</accession>
<evidence type="ECO:0000256" key="1">
    <source>
        <dbReference type="SAM" id="SignalP"/>
    </source>
</evidence>
<gene>
    <name evidence="3" type="ORF">K4G66_24230</name>
</gene>
<dbReference type="InterPro" id="IPR022409">
    <property type="entry name" value="PKD/Chitinase_dom"/>
</dbReference>
<dbReference type="CDD" id="cd00146">
    <property type="entry name" value="PKD"/>
    <property type="match status" value="4"/>
</dbReference>
<dbReference type="InterPro" id="IPR013783">
    <property type="entry name" value="Ig-like_fold"/>
</dbReference>
<feature type="domain" description="PKD" evidence="2">
    <location>
        <begin position="3515"/>
        <end position="3596"/>
    </location>
</feature>
<proteinExistence type="predicted"/>
<dbReference type="InterPro" id="IPR045828">
    <property type="entry name" value="PKD_Bacteroidetes"/>
</dbReference>
<dbReference type="EMBL" id="CP120682">
    <property type="protein sequence ID" value="WKN35486.1"/>
    <property type="molecule type" value="Genomic_DNA"/>
</dbReference>
<sequence length="3785" mass="400935">MKNFAKTLTTLLLISLGFQANAQNCPTSGGVGGAFQDESKLCANQTIEFEATYAGLKTFNDNKVYIEWGDGTTDIYNLTKNGSKWEVFAPHTYLKGQGYCDYYASAFLYVNDIKCDNSEISKKITVWDTDDVLGSGLITDVEEYKVCAGNTVTVDFTDITEFSCLATDHAYNVGRWIQWEYGTASTITGDVKIDGAVRSFPYKETPIWLDKANTSSGVATLDITVPSTTLSGEVFEVTLHNWNSCNPYKDEFGNLTGNTPVSKTVYIRVVDAPNANFSVDNNPACVNNAIQFTNTSTPGFQYSWDFGDGTNSTVKNPSKTYTTVGIYTVTLTVTDDQITGNTGTCTTTISKTIDIRPQPVADFNINPAAAQCENTNIDITNTSANVPPGTTWRWEIRKGSTSGQRVDVNGSNTGGYASTSQDITTSLPYFGSAATATYYVRLIANTPNACSNTSGWQTIDVKANVGTPMFSSPLTARCQAGGTTQYTASANYADSYTWELTPVAAGSINATGEVSWNAGFTGTATVKVTAKGCGTDKSKSINVNVTPVVGDPTSITGDTEVCQGTVTGTYTTSAASATNYSWTVTGAGNTISGTTSSATVNWAPGFVGTATITVTAYGCASVSTPYSSTVEVKPTPQLSNAASDYNLTICSAETAEFIPASVLGGSLFKWTTTVTGPVSGVSSTGTNQSIGSDKISDVLINTGTTVGTVTYHITPYKDGCEGDTKDFTVNVSPGKPDNAGAIAGTNQICEQETGINFNVPAITNADDYVWTLPAGASIASGSNTRNITVDFSTTAPGNHTISVYGENSCGAGLSASFNIEVKPRPVLSTTTTDTDICHAEEAVVALSSDIPGTLYSWRVISKGSNITGGSDANNVSVTELRQQLFNSGTTPQTLTYRITPNYNGCDGNYEDVTFTINPQPAVTISPASISLCDGDQTDITLTSNVSGATYSWKATVSDPSLTGASDNTGNKINQTLVNTSTVPQTVKYTVTPTANGCNGSPEEVTITVQPTPVLSATVATNTICSEENTDISLSSNVVGTTFSWTVVTSSAGLTGASPASGSTIQQTLVNSTNIAQTATYTITPRFSGCDGASQNITITVNPKPDLTITAAASQLCSTEETDINLSSNVSTTNFAWTITVSDPTKLSGAAAGTGASIKQTLTNTSNVAQTVTYHITTEANTCAGESKDFIVTVNPEPVLTLTPVKTEICCGEDAEINFSSTVINTTYTWTVSVSDPSKISGAFSGSGSSISQTLNNSGTTQEQVTYRVIPTANGCVGTAQEVIITVNPPISEADAGADDAICGLGYTMTATPPAVGTGKWVKESGPGTVTFDDDTDPNTPVTVSAFGDYAFRWTLTNGSCGTDIDFMSLTFKDGPTTSNISGQVEVCVNTQNVLYQVDFHSGSTYVWTLSPALDAPTIKFGGGINDNLISLDFGSNEWAGELSVTETNNGCTSATKKLTINSYQLPTAHAGSDDTICEGSSVTLGDTPSATGGSGSYTYAWTPAIGLDDPTLANPTATPAFTRTYTLKVTDTNTNCVSAVDEVTITVEPQLQAGTINGTQTICEGSVPTAFTENPASGGNGSYVYQWQKSTDGGATYGDIAGANAALYEETAALTATTFYRRKVTGGVCGEKITTSIEVTVEPKLMAGTISSDQTIVAGSTPVKLTSITNASGGVGLQYQWQKATGAGVSYSNIPGATSAEFQPGSLSTTTFFKRVASGGVCAPVESNVVTITVEASSEAGTIEDNQVICINTVPNPITEKDPASGGTGTYAYRWSFSEDGVGFTTIPGETGTGYTPVAPLTVTTYYKREMQSGVAAWVSSNVITVTVEAELNPGVIAGNQTVCQGGNPTAFTEDTAPQGGSGTYQYQWKQASSAGGPFTDISGAINATYDVPSGLNSTTYYVREVRGGVCSPQLSNVLEVIVEPTLIAGSITGSQTVCYNGDPVAFGSSVAPSGGNGTYVYQWQAKIGAGTFVDIAGATQDTYDVPAGIEYTTVYRRKVSSGTCAETFSNEIQVTVEPTLYPGSIAGEQTVCENADPAEITSIAAPSGGAGTGTYLYQWKSSNTISGPFTTIPGAVYASYDPPAGITETTYLVREVTSSSCGPEQSNIITITVEPTLIAGSIDGATTICQGSTPAQFGSTAVASGGNNSYQYQWQWSYNAGGPYTDVPGATSETYQVATPMNTTMYYVRKVSAGVCGAQYSNEIKVTVEPTINPGSIGGAQTICEGDVPAAFAQNPASGGSGTYAYQWQYAATETGTYQDIAGATSATYQVTDPMAATTFFRRKVSAGVCDEKYTNTIKVTVHPTVTPGSVSIDQTIPANTAPLMFNEDTAPTGGTNSYQYQWKYASSISGPYSIIFGANDPTYQAGNLSATTYFVRDVKSGQCPPVESNPITVTVEPTSAAGMVGSNQVICENSVPAPFTELSPATGGTGSYIYQWQSSTDQTTGYADIVGAVDKEFIPATPLSVTTYYRRAVRSGVSPFVYSSPVQVTVQETLTAGAVEDHQTICENGDPLIFLESSPATGGSGFYSYQWKKATTAGGPYVDIPLATNKLYDVPAGLTETTYYVREVTSGVCGSILSNEIKVTVEPTLKAGKIAGNQTLCEDAFAATLTEDEPASGGTGSYDYQWKYSLSSGGPYLDIAGADQADYTIPDAMKQTTYFVREVISGVCAQQLSNEIAIIVEPTLLAGQIDGNDHICEGEITQPFTSVTNPIGGTGSYIFQWKSSLTSGGPYTDILGANSATYNAPDTLTRSRYFVRGVSSGVCQDTISNEVYIIVDPTLQPGSVSADQSIVVGGDPDPFVETDAVSGGSGTYSFQWQSSPDNAVFNNIPGATSSVFDVPLGLLQTTYYRRRVSAGVCDSVFTNVLKVTVESTLTSGTIGNDQVICEGDIPAGLVELTPATGGNGTYTYQWKYALDPADPFVDIIDSWVEDAEAKELKFVQGITKTIYLKREVLSGVYTPEITADYITITVQPLLTAGTIRNVNSVVEDEICFGEQAGRFEEETAPAGGNGSYDYQWLSATQSGGPYQEIPGAINPDYQSPLGLAATTYYVRRVSSGECSEVISNELAVIVNPLPSVSLTSSIPDNTICDGTEVTFKADGADQYEFYLNGISVQGPSPIDTYVTDSLVNMDKVYVLGIDVKGCQALSDDIITVVNDLPTATIYGSANICAGSQTSLILNMTGKMPFEVVYTDGTSEFTLKNLAYESILNVKPTVNTTYSLVSVKDANGCGQDIADQEAIVNVGHAVAQFRVEGEDAACSPHTLTFVNENILEGVTYTWIWGDGTEDDVTTAADSAVIEHTFVNYTSSRDMTYQVTLIATHDEIGCVDRSVTSVHVYPTPEVRVEQDQEEGCGPLLVNFINNSLGAQKHRWYYRVKGSSEVLEETSSKSVSYILPNTTTETLVYEVVYEATTEKCTSGPAVFEVIVHPELKPFFTVTPAQQYLPNSTVSITNKTNEGDWDYLWDFGDGTTSTEREPGEHTYGTYGQYYITLTVSNQGCEMEYEERVVIDVDPDFPFVEFHADTHEGCGPLVVTFTNESKYVDPATFQWDFGDGTGASGTEHPVHTYDRPGKYSVKLEAVNVYGEYKLIMKEFLVEVYEQPRAIFSAGPPTLYLPDRPLGTINQSIGATSYEWHFGDGTVSTEFEPNHLYTEEGVYDIMLVAFNDQGCSDTLLIERVVTVKQPEGNKTRIPNSFTPNPNAANGGHYQYGDISNDIFIPVIDGITEMSITIYNRWGKVMFASKNKNVGWDGYYEGKLCPADVYYYKIEMKFANGERKTEYGDVTLIR</sequence>
<dbReference type="InterPro" id="IPR035986">
    <property type="entry name" value="PKD_dom_sf"/>
</dbReference>
<dbReference type="PANTHER" id="PTHR36842:SF1">
    <property type="entry name" value="PROTEIN TOLB"/>
    <property type="match status" value="1"/>
</dbReference>
<evidence type="ECO:0000259" key="2">
    <source>
        <dbReference type="PROSITE" id="PS50093"/>
    </source>
</evidence>
<feature type="signal peptide" evidence="1">
    <location>
        <begin position="1"/>
        <end position="22"/>
    </location>
</feature>
<protein>
    <submittedName>
        <fullName evidence="3">PKD domain-containing protein</fullName>
    </submittedName>
</protein>
<dbReference type="InterPro" id="IPR026341">
    <property type="entry name" value="T9SS_type_B"/>
</dbReference>
<dbReference type="Gene3D" id="2.60.40.10">
    <property type="entry name" value="Immunoglobulins"/>
    <property type="match status" value="8"/>
</dbReference>
<dbReference type="Pfam" id="PF19408">
    <property type="entry name" value="PKD_6"/>
    <property type="match status" value="3"/>
</dbReference>
<dbReference type="NCBIfam" id="TIGR04131">
    <property type="entry name" value="Bac_Flav_CTERM"/>
    <property type="match status" value="1"/>
</dbReference>
<dbReference type="InterPro" id="IPR045829">
    <property type="entry name" value="PKD_6"/>
</dbReference>
<feature type="domain" description="PKD" evidence="2">
    <location>
        <begin position="3461"/>
        <end position="3495"/>
    </location>
</feature>
<keyword evidence="1" id="KW-0732">Signal</keyword>
<dbReference type="PANTHER" id="PTHR36842">
    <property type="entry name" value="PROTEIN TOLB HOMOLOG"/>
    <property type="match status" value="1"/>
</dbReference>
<dbReference type="PROSITE" id="PS50093">
    <property type="entry name" value="PKD"/>
    <property type="match status" value="4"/>
</dbReference>
<feature type="chain" id="PRO_5041261000" evidence="1">
    <location>
        <begin position="23"/>
        <end position="3785"/>
    </location>
</feature>
<dbReference type="SMART" id="SM00089">
    <property type="entry name" value="PKD"/>
    <property type="match status" value="6"/>
</dbReference>